<dbReference type="STRING" id="53501.SAMN04488043_103113"/>
<evidence type="ECO:0008006" key="4">
    <source>
        <dbReference type="Google" id="ProtNLM"/>
    </source>
</evidence>
<sequence>MRQILDLLFGSGQSELRKTIEVFHENAETGAIRAAEGQAASLTQFAQEFHAPERGRFDRLMDAINRLPRPGLALGTLGLFCAAMIDPVWFAARMEGIALVPEPLWWLLGAIVSFYFGARHQSKGQEFQTQMSQAFARMSEDIQRFKDHHRQAEADTGQDADLTWAATIPERNPALDDWRASK</sequence>
<gene>
    <name evidence="2" type="ORF">TG4357_00213</name>
</gene>
<reference evidence="2 3" key="1">
    <citation type="submission" date="2015-09" db="EMBL/GenBank/DDBJ databases">
        <authorList>
            <consortium name="Swine Surveillance"/>
        </authorList>
    </citation>
    <scope>NUCLEOTIDE SEQUENCE [LARGE SCALE GENOMIC DNA]</scope>
    <source>
        <strain evidence="2 3">CECT 4357</strain>
    </source>
</reference>
<feature type="transmembrane region" description="Helical" evidence="1">
    <location>
        <begin position="71"/>
        <end position="91"/>
    </location>
</feature>
<keyword evidence="3" id="KW-1185">Reference proteome</keyword>
<keyword evidence="1" id="KW-0812">Transmembrane</keyword>
<dbReference type="EMBL" id="CYSA01000003">
    <property type="protein sequence ID" value="CUH62624.1"/>
    <property type="molecule type" value="Genomic_DNA"/>
</dbReference>
<evidence type="ECO:0000313" key="2">
    <source>
        <dbReference type="EMBL" id="CUH62624.1"/>
    </source>
</evidence>
<evidence type="ECO:0000313" key="3">
    <source>
        <dbReference type="Proteomes" id="UP000051587"/>
    </source>
</evidence>
<accession>A0A0P1F4E8</accession>
<feature type="transmembrane region" description="Helical" evidence="1">
    <location>
        <begin position="103"/>
        <end position="118"/>
    </location>
</feature>
<dbReference type="AlphaFoldDB" id="A0A0P1F4E8"/>
<dbReference type="Pfam" id="PF11351">
    <property type="entry name" value="GTA_holin_3TM"/>
    <property type="match status" value="1"/>
</dbReference>
<protein>
    <recommendedName>
        <fullName evidence="4">Holin of 3TMs, for gene-transfer release</fullName>
    </recommendedName>
</protein>
<dbReference type="RefSeq" id="WP_425329305.1">
    <property type="nucleotide sequence ID" value="NZ_CP051181.1"/>
</dbReference>
<dbReference type="InterPro" id="IPR021497">
    <property type="entry name" value="GTA_holin_3TM"/>
</dbReference>
<dbReference type="Proteomes" id="UP000051587">
    <property type="component" value="Unassembled WGS sequence"/>
</dbReference>
<proteinExistence type="predicted"/>
<keyword evidence="1" id="KW-1133">Transmembrane helix</keyword>
<keyword evidence="1" id="KW-0472">Membrane</keyword>
<name>A0A0P1F4E8_THAGE</name>
<organism evidence="2 3">
    <name type="scientific">Thalassovita gelatinovora</name>
    <name type="common">Thalassobius gelatinovorus</name>
    <dbReference type="NCBI Taxonomy" id="53501"/>
    <lineage>
        <taxon>Bacteria</taxon>
        <taxon>Pseudomonadati</taxon>
        <taxon>Pseudomonadota</taxon>
        <taxon>Alphaproteobacteria</taxon>
        <taxon>Rhodobacterales</taxon>
        <taxon>Roseobacteraceae</taxon>
        <taxon>Thalassovita</taxon>
    </lineage>
</organism>
<evidence type="ECO:0000256" key="1">
    <source>
        <dbReference type="SAM" id="Phobius"/>
    </source>
</evidence>